<dbReference type="PANTHER" id="PTHR34596:SF2">
    <property type="entry name" value="CHITOPORIN"/>
    <property type="match status" value="1"/>
</dbReference>
<dbReference type="EC" id="3.4.21.-" evidence="3"/>
<evidence type="ECO:0000256" key="1">
    <source>
        <dbReference type="ARBA" id="ARBA00022448"/>
    </source>
</evidence>
<dbReference type="GO" id="GO:0016020">
    <property type="term" value="C:membrane"/>
    <property type="evidence" value="ECO:0007669"/>
    <property type="project" value="InterPro"/>
</dbReference>
<protein>
    <submittedName>
        <fullName evidence="3">Porin D</fullName>
        <ecNumber evidence="3">3.4.21.-</ecNumber>
    </submittedName>
</protein>
<dbReference type="GO" id="GO:0016787">
    <property type="term" value="F:hydrolase activity"/>
    <property type="evidence" value="ECO:0007669"/>
    <property type="project" value="UniProtKB-KW"/>
</dbReference>
<reference evidence="3" key="1">
    <citation type="journal article" date="2017" name="Appl. Environ. Microbiol.">
        <title>Molecular characterization of an Endozoicomonas-like organism causing infection in king scallop Pecten maximus L.</title>
        <authorList>
            <person name="Cano I."/>
            <person name="van Aerle R."/>
            <person name="Ross S."/>
            <person name="Verner-Jeffreys D.W."/>
            <person name="Paley R.K."/>
            <person name="Rimmer G."/>
            <person name="Ryder D."/>
            <person name="Hooper P."/>
            <person name="Stone D."/>
            <person name="Feist S.W."/>
        </authorList>
    </citation>
    <scope>NUCLEOTIDE SEQUENCE</scope>
</reference>
<keyword evidence="1" id="KW-0813">Transport</keyword>
<dbReference type="Gene3D" id="2.40.160.10">
    <property type="entry name" value="Porin"/>
    <property type="match status" value="1"/>
</dbReference>
<name>A0A2H9T6N8_9ZZZZ</name>
<dbReference type="AlphaFoldDB" id="A0A2H9T6N8"/>
<dbReference type="Pfam" id="PF03573">
    <property type="entry name" value="OprD"/>
    <property type="match status" value="1"/>
</dbReference>
<dbReference type="GO" id="GO:0015288">
    <property type="term" value="F:porin activity"/>
    <property type="evidence" value="ECO:0007669"/>
    <property type="project" value="TreeGrafter"/>
</dbReference>
<organism evidence="3">
    <name type="scientific">invertebrate metagenome</name>
    <dbReference type="NCBI Taxonomy" id="1711999"/>
    <lineage>
        <taxon>unclassified sequences</taxon>
        <taxon>metagenomes</taxon>
        <taxon>organismal metagenomes</taxon>
    </lineage>
</organism>
<keyword evidence="3" id="KW-0378">Hydrolase</keyword>
<dbReference type="EMBL" id="NSIT01000119">
    <property type="protein sequence ID" value="PJE78874.1"/>
    <property type="molecule type" value="Genomic_DNA"/>
</dbReference>
<proteinExistence type="predicted"/>
<sequence length="457" mass="51705">MKRYTLSALSAAILAASSAHASQWFNMETQPFFDDATLDIHLRNYYRNNDANDEGITDKDDAAKSQSSWAQAVRMEFSSGYLHNLIGIDLGADYALKLKGKEDRSSTGLLPIDSEGKSHGFGHTSYALRVNLFDMGEARYGRMFVNTPLLNDSDSRALSSLTEGFYAEGHFGTASMYGLWANKHISRDQSGSEKYGYIDTSTGKTKSEPVKIIGSSYDFGHGIHSNIAVGQQDERIRRYFTEVNYLWDGEQLSIDLGAQYARNEHIGKAKDFYENNSNESINQDFWGASTAFYWRGAKINLTYAQVDKSDIFDEFYYQWNKAESTSTFGSGMDYSNDNSSFFGYNDSQISSFNQSGQRSWGIHASYDFDQWVEGLKISAAYVEGKVHPKDNDEDKWKEKEYNLSVDWYVPMVEGLSGHIQYGHNTQEEQGRNSTDSDKKDIVTKDTRVIIKYDIAVF</sequence>
<accession>A0A2H9T6N8</accession>
<gene>
    <name evidence="3" type="primary">oprD</name>
    <name evidence="3" type="ORF">CI610_02174</name>
</gene>
<evidence type="ECO:0000256" key="2">
    <source>
        <dbReference type="ARBA" id="ARBA00022729"/>
    </source>
</evidence>
<dbReference type="InterPro" id="IPR005318">
    <property type="entry name" value="OM_porin_bac"/>
</dbReference>
<comment type="caution">
    <text evidence="3">The sequence shown here is derived from an EMBL/GenBank/DDBJ whole genome shotgun (WGS) entry which is preliminary data.</text>
</comment>
<dbReference type="PANTHER" id="PTHR34596">
    <property type="entry name" value="CHITOPORIN"/>
    <property type="match status" value="1"/>
</dbReference>
<keyword evidence="2" id="KW-0732">Signal</keyword>
<evidence type="ECO:0000313" key="3">
    <source>
        <dbReference type="EMBL" id="PJE78874.1"/>
    </source>
</evidence>
<dbReference type="InterPro" id="IPR023614">
    <property type="entry name" value="Porin_dom_sf"/>
</dbReference>